<dbReference type="GO" id="GO:0018822">
    <property type="term" value="F:nitrile hydratase activity"/>
    <property type="evidence" value="ECO:0007669"/>
    <property type="project" value="UniProtKB-EC"/>
</dbReference>
<evidence type="ECO:0000259" key="6">
    <source>
        <dbReference type="Pfam" id="PF02979"/>
    </source>
</evidence>
<dbReference type="InterPro" id="IPR018141">
    <property type="entry name" value="Nitrile_hydratase_asu"/>
</dbReference>
<comment type="catalytic activity">
    <reaction evidence="5">
        <text>an aliphatic primary amide = an aliphatic nitrile + H2O</text>
        <dbReference type="Rhea" id="RHEA:12673"/>
        <dbReference type="ChEBI" id="CHEBI:15377"/>
        <dbReference type="ChEBI" id="CHEBI:65285"/>
        <dbReference type="ChEBI" id="CHEBI:80291"/>
        <dbReference type="EC" id="4.2.1.84"/>
    </reaction>
</comment>
<dbReference type="Pfam" id="PF02979">
    <property type="entry name" value="NHase_alpha"/>
    <property type="match status" value="1"/>
</dbReference>
<keyword evidence="3" id="KW-0479">Metal-binding</keyword>
<protein>
    <recommendedName>
        <fullName evidence="2">nitrile hydratase</fullName>
        <ecNumber evidence="2">4.2.1.84</ecNumber>
    </recommendedName>
</protein>
<dbReference type="Proteomes" id="UP001596406">
    <property type="component" value="Unassembled WGS sequence"/>
</dbReference>
<dbReference type="PIRSF" id="PIRSF001426">
    <property type="entry name" value="NHase_alpha"/>
    <property type="match status" value="1"/>
</dbReference>
<dbReference type="EC" id="4.2.1.84" evidence="2"/>
<sequence>MSDHDHPPDDSTRASIDETVEALAREYDPEPRARALQSLLVEKELLSTDAVDAVVSTYEREIGPLNGAKVVARAWSDEAYRRRLLDDGMAAIEELDVEVNGDVMEIEVLENTPETHNVVVCTLCSCYPWAVLGLPPTWYKSPSYRSRVVREPRALLREEFGVDLDDDVAVDVWDSTSELRYMVLPQRPPGTDGLDEAELVEHVTRDSMIGVDRLA</sequence>
<name>A0ABD5UBX0_9EURY</name>
<dbReference type="AlphaFoldDB" id="A0ABD5UBX0"/>
<dbReference type="InterPro" id="IPR023900">
    <property type="entry name" value="CN_Hdrtase_asu/SCN_Hdrlase_gsu"/>
</dbReference>
<accession>A0ABD5UBX0</accession>
<keyword evidence="8" id="KW-1185">Reference proteome</keyword>
<reference evidence="7 8" key="1">
    <citation type="journal article" date="2019" name="Int. J. Syst. Evol. Microbiol.">
        <title>The Global Catalogue of Microorganisms (GCM) 10K type strain sequencing project: providing services to taxonomists for standard genome sequencing and annotation.</title>
        <authorList>
            <consortium name="The Broad Institute Genomics Platform"/>
            <consortium name="The Broad Institute Genome Sequencing Center for Infectious Disease"/>
            <person name="Wu L."/>
            <person name="Ma J."/>
        </authorList>
    </citation>
    <scope>NUCLEOTIDE SEQUENCE [LARGE SCALE GENOMIC DNA]</scope>
    <source>
        <strain evidence="7 8">PSRA2</strain>
    </source>
</reference>
<gene>
    <name evidence="7" type="primary">nthA</name>
    <name evidence="7" type="ORF">ACFQHK_15090</name>
</gene>
<evidence type="ECO:0000256" key="5">
    <source>
        <dbReference type="ARBA" id="ARBA00044877"/>
    </source>
</evidence>
<comment type="caution">
    <text evidence="7">The sequence shown here is derived from an EMBL/GenBank/DDBJ whole genome shotgun (WGS) entry which is preliminary data.</text>
</comment>
<dbReference type="GO" id="GO:0046872">
    <property type="term" value="F:metal ion binding"/>
    <property type="evidence" value="ECO:0007669"/>
    <property type="project" value="UniProtKB-KW"/>
</dbReference>
<evidence type="ECO:0000256" key="1">
    <source>
        <dbReference type="ARBA" id="ARBA00009363"/>
    </source>
</evidence>
<proteinExistence type="inferred from homology"/>
<feature type="domain" description="Nitrile hydratase alpha/Thiocyanate hydrolase gamma" evidence="6">
    <location>
        <begin position="30"/>
        <end position="211"/>
    </location>
</feature>
<dbReference type="RefSeq" id="WP_304449532.1">
    <property type="nucleotide sequence ID" value="NZ_JARRAH010000002.1"/>
</dbReference>
<evidence type="ECO:0000256" key="4">
    <source>
        <dbReference type="ARBA" id="ARBA00023239"/>
    </source>
</evidence>
<evidence type="ECO:0000256" key="3">
    <source>
        <dbReference type="ARBA" id="ARBA00022723"/>
    </source>
</evidence>
<dbReference type="InterPro" id="IPR004232">
    <property type="entry name" value="CN_Hdrtase_a/SCN_Hdrlase_g"/>
</dbReference>
<dbReference type="SUPFAM" id="SSF56209">
    <property type="entry name" value="Nitrile hydratase alpha chain"/>
    <property type="match status" value="1"/>
</dbReference>
<dbReference type="InterPro" id="IPR036648">
    <property type="entry name" value="CN_Hdrase_a/SCN_Hdrase_g_sf"/>
</dbReference>
<evidence type="ECO:0000313" key="8">
    <source>
        <dbReference type="Proteomes" id="UP001596406"/>
    </source>
</evidence>
<comment type="similarity">
    <text evidence="1">Belongs to the nitrile hydratase subunit alpha family.</text>
</comment>
<evidence type="ECO:0000256" key="2">
    <source>
        <dbReference type="ARBA" id="ARBA00013079"/>
    </source>
</evidence>
<evidence type="ECO:0000313" key="7">
    <source>
        <dbReference type="EMBL" id="MFC6837816.1"/>
    </source>
</evidence>
<organism evidence="7 8">
    <name type="scientific">Halomarina ordinaria</name>
    <dbReference type="NCBI Taxonomy" id="3033939"/>
    <lineage>
        <taxon>Archaea</taxon>
        <taxon>Methanobacteriati</taxon>
        <taxon>Methanobacteriota</taxon>
        <taxon>Stenosarchaea group</taxon>
        <taxon>Halobacteria</taxon>
        <taxon>Halobacteriales</taxon>
        <taxon>Natronomonadaceae</taxon>
        <taxon>Halomarina</taxon>
    </lineage>
</organism>
<keyword evidence="4 7" id="KW-0456">Lyase</keyword>
<dbReference type="EMBL" id="JBHSXM010000002">
    <property type="protein sequence ID" value="MFC6837816.1"/>
    <property type="molecule type" value="Genomic_DNA"/>
</dbReference>
<dbReference type="NCBIfam" id="TIGR01323">
    <property type="entry name" value="nitrile_alph"/>
    <property type="match status" value="1"/>
</dbReference>
<dbReference type="Gene3D" id="3.90.330.10">
    <property type="entry name" value="Nitrile hydratase alpha /Thiocyanate hydrolase gamma"/>
    <property type="match status" value="1"/>
</dbReference>